<organism evidence="4 5">
    <name type="scientific">Candidatus Thiodiazotropha endolucinida</name>
    <dbReference type="NCBI Taxonomy" id="1655433"/>
    <lineage>
        <taxon>Bacteria</taxon>
        <taxon>Pseudomonadati</taxon>
        <taxon>Pseudomonadota</taxon>
        <taxon>Gammaproteobacteria</taxon>
        <taxon>Chromatiales</taxon>
        <taxon>Sedimenticolaceae</taxon>
        <taxon>Candidatus Thiodiazotropha</taxon>
    </lineage>
</organism>
<evidence type="ECO:0000313" key="5">
    <source>
        <dbReference type="Proteomes" id="UP000094769"/>
    </source>
</evidence>
<dbReference type="PANTHER" id="PTHR43080:SF2">
    <property type="entry name" value="CBS DOMAIN-CONTAINING PROTEIN"/>
    <property type="match status" value="1"/>
</dbReference>
<proteinExistence type="predicted"/>
<dbReference type="InterPro" id="IPR000644">
    <property type="entry name" value="CBS_dom"/>
</dbReference>
<keyword evidence="1 2" id="KW-0129">CBS domain</keyword>
<reference evidence="4 5" key="1">
    <citation type="submission" date="2016-06" db="EMBL/GenBank/DDBJ databases">
        <title>Genome sequence of endosymbiont of Candidatus Endolucinida thiodiazotropha.</title>
        <authorList>
            <person name="Poehlein A."/>
            <person name="Koenig S."/>
            <person name="Heiden S.E."/>
            <person name="Thuermer A."/>
            <person name="Voget S."/>
            <person name="Daniel R."/>
            <person name="Markert S."/>
            <person name="Gros O."/>
            <person name="Schweder T."/>
        </authorList>
    </citation>
    <scope>NUCLEOTIDE SEQUENCE [LARGE SCALE GENOMIC DNA]</scope>
    <source>
        <strain evidence="4 5">COS</strain>
    </source>
</reference>
<dbReference type="OrthoDB" id="9771532at2"/>
<dbReference type="RefSeq" id="WP_069122541.1">
    <property type="nucleotide sequence ID" value="NZ_MARB01000006.1"/>
</dbReference>
<dbReference type="Pfam" id="PF00571">
    <property type="entry name" value="CBS"/>
    <property type="match status" value="2"/>
</dbReference>
<dbReference type="PROSITE" id="PS51371">
    <property type="entry name" value="CBS"/>
    <property type="match status" value="1"/>
</dbReference>
<evidence type="ECO:0000313" key="4">
    <source>
        <dbReference type="EMBL" id="ODJ88346.1"/>
    </source>
</evidence>
<gene>
    <name evidence="4" type="ORF">CODIS_13520</name>
</gene>
<keyword evidence="5" id="KW-1185">Reference proteome</keyword>
<evidence type="ECO:0000256" key="1">
    <source>
        <dbReference type="ARBA" id="ARBA00023122"/>
    </source>
</evidence>
<protein>
    <submittedName>
        <fullName evidence="4">Putative voltage-gated ClC-type chloride channel ClcB</fullName>
    </submittedName>
</protein>
<dbReference type="InterPro" id="IPR046342">
    <property type="entry name" value="CBS_dom_sf"/>
</dbReference>
<evidence type="ECO:0000259" key="3">
    <source>
        <dbReference type="PROSITE" id="PS51371"/>
    </source>
</evidence>
<dbReference type="PANTHER" id="PTHR43080">
    <property type="entry name" value="CBS DOMAIN-CONTAINING PROTEIN CBSX3, MITOCHONDRIAL"/>
    <property type="match status" value="1"/>
</dbReference>
<sequence length="137" mass="15734">MSDRQLIRVRDVMKTNFDMVDGMDTVQMALERMIHVETKSLIVKKRNDDDEYGLVMLSDIARQVLAKDRAPERVNIYEIMTKPALTVSSSMDIRYCARIFSRFDLSRAPVVDNREIVGIVSYTDMVLKGLKTKSEPS</sequence>
<dbReference type="CDD" id="cd04630">
    <property type="entry name" value="CBS_pair_bac"/>
    <property type="match status" value="1"/>
</dbReference>
<dbReference type="Proteomes" id="UP000094769">
    <property type="component" value="Unassembled WGS sequence"/>
</dbReference>
<comment type="caution">
    <text evidence="4">The sequence shown here is derived from an EMBL/GenBank/DDBJ whole genome shotgun (WGS) entry which is preliminary data.</text>
</comment>
<accession>A0A7Z1AFV6</accession>
<dbReference type="SMART" id="SM00116">
    <property type="entry name" value="CBS"/>
    <property type="match status" value="1"/>
</dbReference>
<dbReference type="Gene3D" id="3.10.580.10">
    <property type="entry name" value="CBS-domain"/>
    <property type="match status" value="1"/>
</dbReference>
<dbReference type="EMBL" id="MARB01000006">
    <property type="protein sequence ID" value="ODJ88346.1"/>
    <property type="molecule type" value="Genomic_DNA"/>
</dbReference>
<dbReference type="SUPFAM" id="SSF54631">
    <property type="entry name" value="CBS-domain pair"/>
    <property type="match status" value="1"/>
</dbReference>
<name>A0A7Z1AFV6_9GAMM</name>
<dbReference type="InterPro" id="IPR051257">
    <property type="entry name" value="Diverse_CBS-Domain"/>
</dbReference>
<feature type="domain" description="CBS" evidence="3">
    <location>
        <begin position="80"/>
        <end position="135"/>
    </location>
</feature>
<dbReference type="AlphaFoldDB" id="A0A7Z1AFV6"/>
<evidence type="ECO:0000256" key="2">
    <source>
        <dbReference type="PROSITE-ProRule" id="PRU00703"/>
    </source>
</evidence>